<protein>
    <submittedName>
        <fullName evidence="2">Uncharacterized protein</fullName>
    </submittedName>
</protein>
<keyword evidence="1" id="KW-0175">Coiled coil</keyword>
<accession>A0A3G4ZVG7</accession>
<feature type="coiled-coil region" evidence="1">
    <location>
        <begin position="22"/>
        <end position="49"/>
    </location>
</feature>
<evidence type="ECO:0000313" key="2">
    <source>
        <dbReference type="EMBL" id="AYV78885.1"/>
    </source>
</evidence>
<proteinExistence type="predicted"/>
<feature type="non-terminal residue" evidence="2">
    <location>
        <position position="86"/>
    </location>
</feature>
<name>A0A3G4ZVG7_9VIRU</name>
<gene>
    <name evidence="2" type="ORF">Edafosvirus43_6</name>
</gene>
<organism evidence="2">
    <name type="scientific">Edafosvirus sp</name>
    <dbReference type="NCBI Taxonomy" id="2487765"/>
    <lineage>
        <taxon>Viruses</taxon>
        <taxon>Varidnaviria</taxon>
        <taxon>Bamfordvirae</taxon>
        <taxon>Nucleocytoviricota</taxon>
        <taxon>Megaviricetes</taxon>
        <taxon>Imitervirales</taxon>
        <taxon>Mimiviridae</taxon>
        <taxon>Klosneuvirinae</taxon>
    </lineage>
</organism>
<dbReference type="EMBL" id="MK072108">
    <property type="protein sequence ID" value="AYV78885.1"/>
    <property type="molecule type" value="Genomic_DNA"/>
</dbReference>
<reference evidence="2" key="1">
    <citation type="submission" date="2018-10" db="EMBL/GenBank/DDBJ databases">
        <title>Hidden diversity of soil giant viruses.</title>
        <authorList>
            <person name="Schulz F."/>
            <person name="Alteio L."/>
            <person name="Goudeau D."/>
            <person name="Ryan E.M."/>
            <person name="Malmstrom R.R."/>
            <person name="Blanchard J."/>
            <person name="Woyke T."/>
        </authorList>
    </citation>
    <scope>NUCLEOTIDE SEQUENCE</scope>
    <source>
        <strain evidence="2">EDV1</strain>
    </source>
</reference>
<sequence>MDTNKVLLTNYANDIDQFVTKYNSLINKVNTLKQTYNDVEKKYNNAIENNKLLQKYISKPNKSNIKQTAGNISSDQLINVVDVTTS</sequence>
<evidence type="ECO:0000256" key="1">
    <source>
        <dbReference type="SAM" id="Coils"/>
    </source>
</evidence>